<dbReference type="AlphaFoldDB" id="A0AAV6X379"/>
<dbReference type="InterPro" id="IPR004252">
    <property type="entry name" value="Probable_transposase_24"/>
</dbReference>
<dbReference type="Proteomes" id="UP000826271">
    <property type="component" value="Unassembled WGS sequence"/>
</dbReference>
<dbReference type="EMBL" id="WHWC01000011">
    <property type="protein sequence ID" value="KAG8373605.1"/>
    <property type="molecule type" value="Genomic_DNA"/>
</dbReference>
<dbReference type="Pfam" id="PF13952">
    <property type="entry name" value="DUF4216"/>
    <property type="match status" value="1"/>
</dbReference>
<evidence type="ECO:0008006" key="8">
    <source>
        <dbReference type="Google" id="ProtNLM"/>
    </source>
</evidence>
<dbReference type="InterPro" id="IPR029480">
    <property type="entry name" value="Transpos_assoc"/>
</dbReference>
<evidence type="ECO:0000259" key="3">
    <source>
        <dbReference type="Pfam" id="PF03017"/>
    </source>
</evidence>
<feature type="coiled-coil region" evidence="1">
    <location>
        <begin position="741"/>
        <end position="768"/>
    </location>
</feature>
<dbReference type="Pfam" id="PF03004">
    <property type="entry name" value="Transposase_24"/>
    <property type="match status" value="1"/>
</dbReference>
<evidence type="ECO:0000256" key="1">
    <source>
        <dbReference type="SAM" id="Coils"/>
    </source>
</evidence>
<keyword evidence="1" id="KW-0175">Coiled coil</keyword>
<evidence type="ECO:0000256" key="2">
    <source>
        <dbReference type="SAM" id="MobiDB-lite"/>
    </source>
</evidence>
<evidence type="ECO:0000259" key="4">
    <source>
        <dbReference type="Pfam" id="PF13952"/>
    </source>
</evidence>
<gene>
    <name evidence="6" type="ORF">BUALT_Bualt11G0041700</name>
</gene>
<feature type="region of interest" description="Disordered" evidence="2">
    <location>
        <begin position="408"/>
        <end position="429"/>
    </location>
</feature>
<comment type="caution">
    <text evidence="6">The sequence shown here is derived from an EMBL/GenBank/DDBJ whole genome shotgun (WGS) entry which is preliminary data.</text>
</comment>
<sequence>MDKSWMRKPRSTKEYERGLDQFLDMAFAKVCLSGKIICPCKNCKNVKWVNKEVGKEHLLVDGFMKDYTNWVAHGEDPLSDQAKFQQQNEFDMLDDMFGLVNDVFGVKDTNLNMEEEPMNKLRPSINWRHIGRQDSIVLNKETLTKAHQYVLFNCNSIVVFIEQHKTMVRNQNPCLGMKDVERIHSETFAKWFKNYIEGMHLEGNEISEELRALAQGPNPVGKRYTGFIVNGFRFHVKKFENRRRTQNSGLIVTAQTSSFSSRNDNNPIVGDITYYGVLQDIIELDYFQGGKIVMFECDWVSPGRAQKQDDNGFTLVNFSRSRQHNEPFILASQAQQVFYVEDSLEKGWHVVVRAKARDSFDMDAVLSFDGGLIHQNDNSDIQFHDENELHWVRDDVEGTIIMAPQTRSCSTRHGAAEKQPGIGETSMGLNQHGAATVQPNVNTSEQDRAPIQDESTKATPDISENNGKRVRGPTCMPKVWGQPSEKLVEVSFNDLGQPNDQYKTSTLAHFLGTIARNGRYCPLSYQDWRLMPRSYKDEMLKIVKTKFDLPPGKEPYILKSINKKWRNWKCQVKKLNFDPNIPIEQQMLDIPDRVDEEQYKTLVKHWMSDKSKRISEKNRQTRAQLDLLHRMGKKSFALVKELMKKKLGRYPTRAELFEECYYRADGSPASAIIQEAIEHMKELGEQEPESSNHDCIHNPQDTYAKIMGEDKHGRVRMYGMGVTPADVYGTIPSRDASHRMAMEYKSKYIQAMDKYNELNEKLENLSAIVHGRAHSGQPDAQNIPLASSNNLRSSSSTSRLSCIRDRSYVVLKSMGNINEIVASGYVNEMNSVRVKGEELGPGWCEIIIQVPIKKDECLFKPYDRIRKIEDAVGAPVAWPLSLVALDENEDLSIN</sequence>
<feature type="domain" description="DUF4216" evidence="4">
    <location>
        <begin position="282"/>
        <end position="351"/>
    </location>
</feature>
<dbReference type="InterPro" id="IPR004264">
    <property type="entry name" value="Transposase_23"/>
</dbReference>
<evidence type="ECO:0000313" key="6">
    <source>
        <dbReference type="EMBL" id="KAG8373605.1"/>
    </source>
</evidence>
<feature type="region of interest" description="Disordered" evidence="2">
    <location>
        <begin position="441"/>
        <end position="478"/>
    </location>
</feature>
<name>A0AAV6X379_9LAMI</name>
<dbReference type="InterPro" id="IPR025312">
    <property type="entry name" value="DUF4216"/>
</dbReference>
<evidence type="ECO:0000313" key="7">
    <source>
        <dbReference type="Proteomes" id="UP000826271"/>
    </source>
</evidence>
<feature type="compositionally biased region" description="Basic and acidic residues" evidence="2">
    <location>
        <begin position="445"/>
        <end position="456"/>
    </location>
</feature>
<proteinExistence type="predicted"/>
<feature type="domain" description="Transposase Tnp1/En/Spm-like" evidence="3">
    <location>
        <begin position="809"/>
        <end position="872"/>
    </location>
</feature>
<accession>A0AAV6X379</accession>
<dbReference type="Pfam" id="PF03017">
    <property type="entry name" value="Transposase_23"/>
    <property type="match status" value="1"/>
</dbReference>
<reference evidence="6" key="1">
    <citation type="submission" date="2019-10" db="EMBL/GenBank/DDBJ databases">
        <authorList>
            <person name="Zhang R."/>
            <person name="Pan Y."/>
            <person name="Wang J."/>
            <person name="Ma R."/>
            <person name="Yu S."/>
        </authorList>
    </citation>
    <scope>NUCLEOTIDE SEQUENCE</scope>
    <source>
        <strain evidence="6">LA-IB0</strain>
        <tissue evidence="6">Leaf</tissue>
    </source>
</reference>
<dbReference type="PANTHER" id="PTHR48258:SF15">
    <property type="entry name" value="OS02G0543900 PROTEIN"/>
    <property type="match status" value="1"/>
</dbReference>
<protein>
    <recommendedName>
        <fullName evidence="8">Transposase</fullName>
    </recommendedName>
</protein>
<dbReference type="PANTHER" id="PTHR48258">
    <property type="entry name" value="DUF4218 DOMAIN-CONTAINING PROTEIN-RELATED"/>
    <property type="match status" value="1"/>
</dbReference>
<keyword evidence="7" id="KW-1185">Reference proteome</keyword>
<organism evidence="6 7">
    <name type="scientific">Buddleja alternifolia</name>
    <dbReference type="NCBI Taxonomy" id="168488"/>
    <lineage>
        <taxon>Eukaryota</taxon>
        <taxon>Viridiplantae</taxon>
        <taxon>Streptophyta</taxon>
        <taxon>Embryophyta</taxon>
        <taxon>Tracheophyta</taxon>
        <taxon>Spermatophyta</taxon>
        <taxon>Magnoliopsida</taxon>
        <taxon>eudicotyledons</taxon>
        <taxon>Gunneridae</taxon>
        <taxon>Pentapetalae</taxon>
        <taxon>asterids</taxon>
        <taxon>lamiids</taxon>
        <taxon>Lamiales</taxon>
        <taxon>Scrophulariaceae</taxon>
        <taxon>Buddlejeae</taxon>
        <taxon>Buddleja</taxon>
    </lineage>
</organism>
<dbReference type="Pfam" id="PF13963">
    <property type="entry name" value="Transpos_assoc"/>
    <property type="match status" value="1"/>
</dbReference>
<feature type="domain" description="Transposase-associated" evidence="5">
    <location>
        <begin position="3"/>
        <end position="75"/>
    </location>
</feature>
<evidence type="ECO:0000259" key="5">
    <source>
        <dbReference type="Pfam" id="PF13963"/>
    </source>
</evidence>